<organism evidence="1 2">
    <name type="scientific">Cohnella luojiensis</name>
    <dbReference type="NCBI Taxonomy" id="652876"/>
    <lineage>
        <taxon>Bacteria</taxon>
        <taxon>Bacillati</taxon>
        <taxon>Bacillota</taxon>
        <taxon>Bacilli</taxon>
        <taxon>Bacillales</taxon>
        <taxon>Paenibacillaceae</taxon>
        <taxon>Cohnella</taxon>
    </lineage>
</organism>
<dbReference type="EMBL" id="SOMN01000001">
    <property type="protein sequence ID" value="TFE31716.1"/>
    <property type="molecule type" value="Genomic_DNA"/>
</dbReference>
<reference evidence="1 2" key="1">
    <citation type="submission" date="2019-03" db="EMBL/GenBank/DDBJ databases">
        <title>Cohnella endophytica sp. nov., a novel endophytic bacterium isolated from bark of Sonneratia apetala.</title>
        <authorList>
            <person name="Tuo L."/>
        </authorList>
    </citation>
    <scope>NUCLEOTIDE SEQUENCE [LARGE SCALE GENOMIC DNA]</scope>
    <source>
        <strain evidence="1 2">CCTCC AB 208254</strain>
    </source>
</reference>
<protein>
    <submittedName>
        <fullName evidence="1">Uncharacterized protein</fullName>
    </submittedName>
</protein>
<sequence length="165" mass="18601">MNLERKIGLDMHLPDGKLPGFYAQIVKGIADRAPLFDRFKELLVFDSEESIPSVLELLAHYRVPSERCELVLLPSEELEQGELYEDYAIVTRNENIFVDLALVALFSLDAAKPDAEPAPALLQLKEHLIGSLTENGLVIHLIDRQLAELAERIAKAYGCAVEWRY</sequence>
<dbReference type="AlphaFoldDB" id="A0A4Y8M6U5"/>
<gene>
    <name evidence="1" type="ORF">E2980_01175</name>
</gene>
<comment type="caution">
    <text evidence="1">The sequence shown here is derived from an EMBL/GenBank/DDBJ whole genome shotgun (WGS) entry which is preliminary data.</text>
</comment>
<keyword evidence="2" id="KW-1185">Reference proteome</keyword>
<dbReference type="RefSeq" id="WP_135150284.1">
    <property type="nucleotide sequence ID" value="NZ_SOMN01000001.1"/>
</dbReference>
<name>A0A4Y8M6U5_9BACL</name>
<dbReference type="OrthoDB" id="2966456at2"/>
<proteinExistence type="predicted"/>
<evidence type="ECO:0000313" key="2">
    <source>
        <dbReference type="Proteomes" id="UP000297900"/>
    </source>
</evidence>
<accession>A0A4Y8M6U5</accession>
<dbReference type="Proteomes" id="UP000297900">
    <property type="component" value="Unassembled WGS sequence"/>
</dbReference>
<evidence type="ECO:0000313" key="1">
    <source>
        <dbReference type="EMBL" id="TFE31716.1"/>
    </source>
</evidence>